<evidence type="ECO:0000313" key="2">
    <source>
        <dbReference type="EMBL" id="KAF2229792.1"/>
    </source>
</evidence>
<proteinExistence type="predicted"/>
<accession>A0A6A6GVG8</accession>
<dbReference type="Proteomes" id="UP000800092">
    <property type="component" value="Unassembled WGS sequence"/>
</dbReference>
<feature type="compositionally biased region" description="Polar residues" evidence="1">
    <location>
        <begin position="70"/>
        <end position="81"/>
    </location>
</feature>
<dbReference type="AlphaFoldDB" id="A0A6A6GVG8"/>
<gene>
    <name evidence="2" type="ORF">EV356DRAFT_520627</name>
</gene>
<sequence length="145" mass="16004">MENDDDSITPSYVDDGSVLLTTKYAGEGAQLEKDSPSKVQDTFRGDRNQANPVPKIPVRVKPGAGKATASPAQKKSTSTSRAYLLESDIRRAKGKWDELRKRIERARESAAEKQEPASPSSKPLAAPSRTYIKEPEFEIAARDWN</sequence>
<feature type="compositionally biased region" description="Basic and acidic residues" evidence="1">
    <location>
        <begin position="106"/>
        <end position="115"/>
    </location>
</feature>
<organism evidence="2 3">
    <name type="scientific">Viridothelium virens</name>
    <name type="common">Speckled blister lichen</name>
    <name type="synonym">Trypethelium virens</name>
    <dbReference type="NCBI Taxonomy" id="1048519"/>
    <lineage>
        <taxon>Eukaryota</taxon>
        <taxon>Fungi</taxon>
        <taxon>Dikarya</taxon>
        <taxon>Ascomycota</taxon>
        <taxon>Pezizomycotina</taxon>
        <taxon>Dothideomycetes</taxon>
        <taxon>Dothideomycetes incertae sedis</taxon>
        <taxon>Trypetheliales</taxon>
        <taxon>Trypetheliaceae</taxon>
        <taxon>Viridothelium</taxon>
    </lineage>
</organism>
<name>A0A6A6GVG8_VIRVR</name>
<keyword evidence="3" id="KW-1185">Reference proteome</keyword>
<evidence type="ECO:0000313" key="3">
    <source>
        <dbReference type="Proteomes" id="UP000800092"/>
    </source>
</evidence>
<feature type="region of interest" description="Disordered" evidence="1">
    <location>
        <begin position="106"/>
        <end position="145"/>
    </location>
</feature>
<feature type="region of interest" description="Disordered" evidence="1">
    <location>
        <begin position="27"/>
        <end position="81"/>
    </location>
</feature>
<reference evidence="2" key="1">
    <citation type="journal article" date="2020" name="Stud. Mycol.">
        <title>101 Dothideomycetes genomes: a test case for predicting lifestyles and emergence of pathogens.</title>
        <authorList>
            <person name="Haridas S."/>
            <person name="Albert R."/>
            <person name="Binder M."/>
            <person name="Bloem J."/>
            <person name="Labutti K."/>
            <person name="Salamov A."/>
            <person name="Andreopoulos B."/>
            <person name="Baker S."/>
            <person name="Barry K."/>
            <person name="Bills G."/>
            <person name="Bluhm B."/>
            <person name="Cannon C."/>
            <person name="Castanera R."/>
            <person name="Culley D."/>
            <person name="Daum C."/>
            <person name="Ezra D."/>
            <person name="Gonzalez J."/>
            <person name="Henrissat B."/>
            <person name="Kuo A."/>
            <person name="Liang C."/>
            <person name="Lipzen A."/>
            <person name="Lutzoni F."/>
            <person name="Magnuson J."/>
            <person name="Mondo S."/>
            <person name="Nolan M."/>
            <person name="Ohm R."/>
            <person name="Pangilinan J."/>
            <person name="Park H.-J."/>
            <person name="Ramirez L."/>
            <person name="Alfaro M."/>
            <person name="Sun H."/>
            <person name="Tritt A."/>
            <person name="Yoshinaga Y."/>
            <person name="Zwiers L.-H."/>
            <person name="Turgeon B."/>
            <person name="Goodwin S."/>
            <person name="Spatafora J."/>
            <person name="Crous P."/>
            <person name="Grigoriev I."/>
        </authorList>
    </citation>
    <scope>NUCLEOTIDE SEQUENCE</scope>
    <source>
        <strain evidence="2">Tuck. ex Michener</strain>
    </source>
</reference>
<protein>
    <submittedName>
        <fullName evidence="2">Uncharacterized protein</fullName>
    </submittedName>
</protein>
<feature type="compositionally biased region" description="Low complexity" evidence="1">
    <location>
        <begin position="116"/>
        <end position="128"/>
    </location>
</feature>
<feature type="compositionally biased region" description="Basic and acidic residues" evidence="1">
    <location>
        <begin position="131"/>
        <end position="145"/>
    </location>
</feature>
<dbReference type="EMBL" id="ML991854">
    <property type="protein sequence ID" value="KAF2229792.1"/>
    <property type="molecule type" value="Genomic_DNA"/>
</dbReference>
<evidence type="ECO:0000256" key="1">
    <source>
        <dbReference type="SAM" id="MobiDB-lite"/>
    </source>
</evidence>
<feature type="compositionally biased region" description="Basic and acidic residues" evidence="1">
    <location>
        <begin position="30"/>
        <end position="47"/>
    </location>
</feature>